<organism evidence="1 2">
    <name type="scientific">Pseudoduganella namucuonensis</name>
    <dbReference type="NCBI Taxonomy" id="1035707"/>
    <lineage>
        <taxon>Bacteria</taxon>
        <taxon>Pseudomonadati</taxon>
        <taxon>Pseudomonadota</taxon>
        <taxon>Betaproteobacteria</taxon>
        <taxon>Burkholderiales</taxon>
        <taxon>Oxalobacteraceae</taxon>
        <taxon>Telluria group</taxon>
        <taxon>Pseudoduganella</taxon>
    </lineage>
</organism>
<evidence type="ECO:0000313" key="2">
    <source>
        <dbReference type="Proteomes" id="UP000199391"/>
    </source>
</evidence>
<evidence type="ECO:0000313" key="1">
    <source>
        <dbReference type="EMBL" id="SFV13649.1"/>
    </source>
</evidence>
<keyword evidence="2" id="KW-1185">Reference proteome</keyword>
<protein>
    <submittedName>
        <fullName evidence="1">Type VI secretion system protein ImpH</fullName>
    </submittedName>
</protein>
<dbReference type="NCBIfam" id="TIGR03347">
    <property type="entry name" value="VI_chp_1"/>
    <property type="match status" value="1"/>
</dbReference>
<dbReference type="Pfam" id="PF06996">
    <property type="entry name" value="T6SS_TssG"/>
    <property type="match status" value="1"/>
</dbReference>
<sequence length="326" mass="35833">MSTTERIAGTGVIGRLLEEPHCFEFFQAVRLLEMLHASRPGKLRYRNRMSMAFPPSQLEAIEQGGEGDGESTVTLTPAFMGLLGANGALPPQYTERIAEYEQREGDPGPRAFIDMLSQRALSMFYEAWTRHRPECLPDGFLPMLAALAGARPATDGVIQEETRARYAAQSRGRAVPPAALAGVLSEYFGVPFQVEQLVPTWDKLPPRHQAQLGVANVDLDAGVLLGERMHRCDTLARIRIGPLGREDFERFLPRQECAVALKSMLGLFCGASLTYEIRVVLRAGDVRGVGLCRDEASGGARLGVNAFLLDGPSERDRDDATYFIKP</sequence>
<dbReference type="RefSeq" id="WP_093559616.1">
    <property type="nucleotide sequence ID" value="NZ_FPBO01000039.1"/>
</dbReference>
<dbReference type="EMBL" id="FPBO01000039">
    <property type="protein sequence ID" value="SFV13649.1"/>
    <property type="molecule type" value="Genomic_DNA"/>
</dbReference>
<dbReference type="PANTHER" id="PTHR35564:SF4">
    <property type="entry name" value="CYTOPLASMIC PROTEIN"/>
    <property type="match status" value="1"/>
</dbReference>
<proteinExistence type="predicted"/>
<dbReference type="AlphaFoldDB" id="A0A1I7LVF8"/>
<dbReference type="Proteomes" id="UP000199391">
    <property type="component" value="Unassembled WGS sequence"/>
</dbReference>
<dbReference type="OrthoDB" id="1523296at2"/>
<reference evidence="2" key="1">
    <citation type="submission" date="2016-10" db="EMBL/GenBank/DDBJ databases">
        <authorList>
            <person name="Varghese N."/>
            <person name="Submissions S."/>
        </authorList>
    </citation>
    <scope>NUCLEOTIDE SEQUENCE [LARGE SCALE GENOMIC DNA]</scope>
    <source>
        <strain evidence="2">CGMCC 1.11014</strain>
    </source>
</reference>
<gene>
    <name evidence="1" type="ORF">SAMN05216552_103953</name>
</gene>
<dbReference type="InterPro" id="IPR010732">
    <property type="entry name" value="T6SS_TssG-like"/>
</dbReference>
<name>A0A1I7LVF8_9BURK</name>
<dbReference type="PANTHER" id="PTHR35564">
    <property type="match status" value="1"/>
</dbReference>
<dbReference type="STRING" id="1035707.SAMN05216552_103953"/>
<accession>A0A1I7LVF8</accession>